<dbReference type="InterPro" id="IPR050617">
    <property type="entry name" value="E3_ligase_FN3/SPRY"/>
</dbReference>
<proteinExistence type="predicted"/>
<comment type="catalytic activity">
    <reaction evidence="1">
        <text>S-ubiquitinyl-[E2 ubiquitin-conjugating enzyme]-L-cysteine + [acceptor protein]-L-lysine = [E2 ubiquitin-conjugating enzyme]-L-cysteine + N(6)-ubiquitinyl-[acceptor protein]-L-lysine.</text>
        <dbReference type="EC" id="2.3.2.27"/>
    </reaction>
</comment>
<dbReference type="SUPFAM" id="SSF57845">
    <property type="entry name" value="B-box zinc-binding domain"/>
    <property type="match status" value="1"/>
</dbReference>
<keyword evidence="6" id="KW-0808">Transferase</keyword>
<dbReference type="PROSITE" id="PS51262">
    <property type="entry name" value="COS"/>
    <property type="match status" value="1"/>
</dbReference>
<dbReference type="AlphaFoldDB" id="A0A803JZJ0"/>
<evidence type="ECO:0000256" key="3">
    <source>
        <dbReference type="ARBA" id="ARBA00004496"/>
    </source>
</evidence>
<dbReference type="InterPro" id="IPR001841">
    <property type="entry name" value="Znf_RING"/>
</dbReference>
<evidence type="ECO:0000313" key="22">
    <source>
        <dbReference type="Xenbase" id="XB-GENE-6087245"/>
    </source>
</evidence>
<feature type="region of interest" description="Disordered" evidence="15">
    <location>
        <begin position="326"/>
        <end position="447"/>
    </location>
</feature>
<feature type="domain" description="COS" evidence="18">
    <location>
        <begin position="269"/>
        <end position="327"/>
    </location>
</feature>
<evidence type="ECO:0000256" key="15">
    <source>
        <dbReference type="SAM" id="MobiDB-lite"/>
    </source>
</evidence>
<dbReference type="CTD" id="84675"/>
<keyword evidence="11" id="KW-0514">Muscle protein</keyword>
<reference evidence="19" key="1">
    <citation type="journal article" date="2010" name="Science">
        <title>The genome of the Western clawed frog Xenopus tropicalis.</title>
        <authorList>
            <person name="Hellsten U."/>
            <person name="Harland R.M."/>
            <person name="Gilchrist M.J."/>
            <person name="Hendrix D."/>
            <person name="Jurka J."/>
            <person name="Kapitonov V."/>
            <person name="Ovcharenko I."/>
            <person name="Putnam N.H."/>
            <person name="Shu S."/>
            <person name="Taher L."/>
            <person name="Blitz I.L."/>
            <person name="Blumberg B."/>
            <person name="Dichmann D.S."/>
            <person name="Dubchak I."/>
            <person name="Amaya E."/>
            <person name="Detter J.C."/>
            <person name="Fletcher R."/>
            <person name="Gerhard D.S."/>
            <person name="Goodstein D."/>
            <person name="Graves T."/>
            <person name="Grigoriev I.V."/>
            <person name="Grimwood J."/>
            <person name="Kawashima T."/>
            <person name="Lindquist E."/>
            <person name="Lucas S.M."/>
            <person name="Mead P.E."/>
            <person name="Mitros T."/>
            <person name="Ogino H."/>
            <person name="Ohta Y."/>
            <person name="Poliakov A.V."/>
            <person name="Pollet N."/>
            <person name="Robert J."/>
            <person name="Salamov A."/>
            <person name="Sater A.K."/>
            <person name="Schmutz J."/>
            <person name="Terry A."/>
            <person name="Vize P.D."/>
            <person name="Warren W.C."/>
            <person name="Wells D."/>
            <person name="Wills A."/>
            <person name="Wilson R.K."/>
            <person name="Zimmerman L.B."/>
            <person name="Zorn A.M."/>
            <person name="Grainger R."/>
            <person name="Grammer T."/>
            <person name="Khokha M.K."/>
            <person name="Richardson P.M."/>
            <person name="Rokhsar D.S."/>
        </authorList>
    </citation>
    <scope>NUCLEOTIDE SEQUENCE [LARGE SCALE GENOMIC DNA]</scope>
    <source>
        <strain evidence="19">Nigerian</strain>
    </source>
</reference>
<dbReference type="PROSITE" id="PS50089">
    <property type="entry name" value="ZF_RING_2"/>
    <property type="match status" value="1"/>
</dbReference>
<dbReference type="GO" id="GO:0008270">
    <property type="term" value="F:zinc ion binding"/>
    <property type="evidence" value="ECO:0007669"/>
    <property type="project" value="UniProtKB-KW"/>
</dbReference>
<evidence type="ECO:0000259" key="16">
    <source>
        <dbReference type="PROSITE" id="PS50089"/>
    </source>
</evidence>
<dbReference type="OMA" id="CDIHEDE"/>
<dbReference type="Proteomes" id="UP000008143">
    <property type="component" value="Chromosome 6"/>
</dbReference>
<dbReference type="GO" id="GO:0005737">
    <property type="term" value="C:cytoplasm"/>
    <property type="evidence" value="ECO:0000318"/>
    <property type="project" value="GO_Central"/>
</dbReference>
<dbReference type="CDD" id="cd16760">
    <property type="entry name" value="RING-HC_MuRF2"/>
    <property type="match status" value="1"/>
</dbReference>
<organism evidence="19">
    <name type="scientific">Xenopus tropicalis</name>
    <name type="common">Western clawed frog</name>
    <name type="synonym">Silurana tropicalis</name>
    <dbReference type="NCBI Taxonomy" id="8364"/>
    <lineage>
        <taxon>Eukaryota</taxon>
        <taxon>Metazoa</taxon>
        <taxon>Chordata</taxon>
        <taxon>Craniata</taxon>
        <taxon>Vertebrata</taxon>
        <taxon>Euteleostomi</taxon>
        <taxon>Amphibia</taxon>
        <taxon>Batrachia</taxon>
        <taxon>Anura</taxon>
        <taxon>Pipoidea</taxon>
        <taxon>Pipidae</taxon>
        <taxon>Xenopodinae</taxon>
        <taxon>Xenopus</taxon>
        <taxon>Silurana</taxon>
    </lineage>
</organism>
<dbReference type="SUPFAM" id="SSF57850">
    <property type="entry name" value="RING/U-box"/>
    <property type="match status" value="1"/>
</dbReference>
<feature type="compositionally biased region" description="Acidic residues" evidence="15">
    <location>
        <begin position="328"/>
        <end position="345"/>
    </location>
</feature>
<dbReference type="GO" id="GO:0061630">
    <property type="term" value="F:ubiquitin protein ligase activity"/>
    <property type="evidence" value="ECO:0000318"/>
    <property type="project" value="GO_Central"/>
</dbReference>
<dbReference type="GO" id="GO:0005634">
    <property type="term" value="C:nucleus"/>
    <property type="evidence" value="ECO:0007669"/>
    <property type="project" value="UniProtKB-SubCell"/>
</dbReference>
<feature type="compositionally biased region" description="Polar residues" evidence="15">
    <location>
        <begin position="406"/>
        <end position="417"/>
    </location>
</feature>
<evidence type="ECO:0000313" key="20">
    <source>
        <dbReference type="Proteomes" id="UP000008143"/>
    </source>
</evidence>
<dbReference type="Pfam" id="PF13445">
    <property type="entry name" value="zf-RING_UBOX"/>
    <property type="match status" value="1"/>
</dbReference>
<dbReference type="SMART" id="SM00336">
    <property type="entry name" value="BBOX"/>
    <property type="match status" value="1"/>
</dbReference>
<dbReference type="InterPro" id="IPR017903">
    <property type="entry name" value="COS_domain"/>
</dbReference>
<keyword evidence="8 13" id="KW-0863">Zinc-finger</keyword>
<feature type="region of interest" description="Disordered" evidence="15">
    <location>
        <begin position="480"/>
        <end position="533"/>
    </location>
</feature>
<evidence type="ECO:0000256" key="6">
    <source>
        <dbReference type="ARBA" id="ARBA00022679"/>
    </source>
</evidence>
<name>A0A803JZJ0_XENTR</name>
<dbReference type="SMART" id="SM00184">
    <property type="entry name" value="RING"/>
    <property type="match status" value="1"/>
</dbReference>
<keyword evidence="12" id="KW-0539">Nucleus</keyword>
<dbReference type="EC" id="2.3.2.27" evidence="4"/>
<keyword evidence="20" id="KW-1185">Reference proteome</keyword>
<feature type="domain" description="B box-type" evidence="17">
    <location>
        <begin position="119"/>
        <end position="161"/>
    </location>
</feature>
<gene>
    <name evidence="19 21 22" type="primary">trim55</name>
</gene>
<dbReference type="GO" id="GO:0045087">
    <property type="term" value="P:innate immune response"/>
    <property type="evidence" value="ECO:0000318"/>
    <property type="project" value="GO_Central"/>
</dbReference>
<evidence type="ECO:0000256" key="10">
    <source>
        <dbReference type="ARBA" id="ARBA00023054"/>
    </source>
</evidence>
<dbReference type="GeneTree" id="ENSGT00940000154004"/>
<evidence type="ECO:0000256" key="5">
    <source>
        <dbReference type="ARBA" id="ARBA00022490"/>
    </source>
</evidence>
<dbReference type="InterPro" id="IPR017907">
    <property type="entry name" value="Znf_RING_CS"/>
</dbReference>
<dbReference type="Bgee" id="ENSXETG00000020286">
    <property type="expression patterns" value="Expressed in heart and 3 other cell types or tissues"/>
</dbReference>
<dbReference type="PROSITE" id="PS50119">
    <property type="entry name" value="ZF_BBOX"/>
    <property type="match status" value="1"/>
</dbReference>
<reference evidence="19" key="2">
    <citation type="submission" date="2021-03" db="UniProtKB">
        <authorList>
            <consortium name="Ensembl"/>
        </authorList>
    </citation>
    <scope>IDENTIFICATION</scope>
</reference>
<feature type="domain" description="RING-type" evidence="16">
    <location>
        <begin position="26"/>
        <end position="82"/>
    </location>
</feature>
<dbReference type="PROSITE" id="PS00518">
    <property type="entry name" value="ZF_RING_1"/>
    <property type="match status" value="1"/>
</dbReference>
<sequence length="533" mass="59737">MSTSLQYKSFSKEQQTMDNLEKQLICPICLEMFSKPVVILPCQHNLCRKCASDIFQASNPYLPTRGGNTVASGGRFRCPSCRHEVVLDRHGVYGLQRNLLVENIIDIYKQESTRPERKTDCPMCDEHEDEKINIYCLNCEVPTCSMCKVFGAHKTCEVAPLTQVFQRQKSELSDGIAILVGCNDRIQAVVSQLEESCKTVEENSKRQKEQLCEKFDYLYAILEERKGELTQIITRDQEERLEYVRSLMRKYGSHMETVSKLVETGIQFMEEPEIAVFLQNSKPLLQKMSEASSGFQMEKIESGYENMNNFLVDLDREERIIREIDFYREDEEEEEEEEAAEGEDFEGAHTESSGEEDIAERGAQTSQLETKEPVSTPEVLPPPPELELSTPSVPAPQIKGEVEPSDIQQASESNAQVLSAAEPTDPLLYPSWYKGQAQQDSSADKVELSDALGPVGQSVTKEITVKDDLSSVTLKESLAVAGKDTSSSAEIPKNETAASLQGEAQEQTVANQPDSPGDPKHVFSFSWLNTVPK</sequence>
<evidence type="ECO:0000256" key="8">
    <source>
        <dbReference type="ARBA" id="ARBA00022771"/>
    </source>
</evidence>
<evidence type="ECO:0000256" key="13">
    <source>
        <dbReference type="PROSITE-ProRule" id="PRU00024"/>
    </source>
</evidence>
<dbReference type="Pfam" id="PF00643">
    <property type="entry name" value="zf-B_box"/>
    <property type="match status" value="1"/>
</dbReference>
<dbReference type="Gene3D" id="3.30.160.60">
    <property type="entry name" value="Classic Zinc Finger"/>
    <property type="match status" value="1"/>
</dbReference>
<feature type="coiled-coil region" evidence="14">
    <location>
        <begin position="183"/>
        <end position="210"/>
    </location>
</feature>
<evidence type="ECO:0000256" key="11">
    <source>
        <dbReference type="ARBA" id="ARBA00023179"/>
    </source>
</evidence>
<dbReference type="GeneID" id="100485287"/>
<evidence type="ECO:0000256" key="2">
    <source>
        <dbReference type="ARBA" id="ARBA00004123"/>
    </source>
</evidence>
<dbReference type="Gene3D" id="1.20.5.170">
    <property type="match status" value="1"/>
</dbReference>
<keyword evidence="5" id="KW-0963">Cytoplasm</keyword>
<dbReference type="InterPro" id="IPR027370">
    <property type="entry name" value="Znf-RING_euk"/>
</dbReference>
<dbReference type="PANTHER" id="PTHR24099">
    <property type="entry name" value="E3 UBIQUITIN-PROTEIN LIGASE TRIM36-RELATED"/>
    <property type="match status" value="1"/>
</dbReference>
<evidence type="ECO:0000313" key="19">
    <source>
        <dbReference type="Ensembl" id="ENSXETP00000113495"/>
    </source>
</evidence>
<evidence type="ECO:0000256" key="9">
    <source>
        <dbReference type="ARBA" id="ARBA00022833"/>
    </source>
</evidence>
<dbReference type="AGR" id="Xenbase:XB-GENE-6087245"/>
<dbReference type="Xenbase" id="XB-GENE-6087245">
    <property type="gene designation" value="trim55"/>
</dbReference>
<accession>A0A803JZJ0</accession>
<dbReference type="InterPro" id="IPR013083">
    <property type="entry name" value="Znf_RING/FYVE/PHD"/>
</dbReference>
<evidence type="ECO:0000256" key="14">
    <source>
        <dbReference type="SAM" id="Coils"/>
    </source>
</evidence>
<reference evidence="21" key="3">
    <citation type="submission" date="2025-04" db="UniProtKB">
        <authorList>
            <consortium name="RefSeq"/>
        </authorList>
    </citation>
    <scope>IDENTIFICATION</scope>
    <source>
        <strain evidence="21">Nigerian</strain>
        <tissue evidence="21">Liver and blood</tissue>
    </source>
</reference>
<evidence type="ECO:0000256" key="7">
    <source>
        <dbReference type="ARBA" id="ARBA00022723"/>
    </source>
</evidence>
<protein>
    <recommendedName>
        <fullName evidence="4">RING-type E3 ubiquitin transferase</fullName>
        <ecNumber evidence="4">2.3.2.27</ecNumber>
    </recommendedName>
</protein>
<evidence type="ECO:0000313" key="21">
    <source>
        <dbReference type="RefSeq" id="XP_004915232.2"/>
    </source>
</evidence>
<evidence type="ECO:0000259" key="17">
    <source>
        <dbReference type="PROSITE" id="PS50119"/>
    </source>
</evidence>
<dbReference type="InterPro" id="IPR000315">
    <property type="entry name" value="Znf_B-box"/>
</dbReference>
<keyword evidence="9" id="KW-0862">Zinc</keyword>
<evidence type="ECO:0000256" key="4">
    <source>
        <dbReference type="ARBA" id="ARBA00012483"/>
    </source>
</evidence>
<evidence type="ECO:0000256" key="12">
    <source>
        <dbReference type="ARBA" id="ARBA00023242"/>
    </source>
</evidence>
<dbReference type="PANTHER" id="PTHR24099:SF17">
    <property type="entry name" value="TRIPARTITE MOTIF CONTAINING 55"/>
    <property type="match status" value="1"/>
</dbReference>
<dbReference type="FunFam" id="3.30.40.10:FF:000014">
    <property type="entry name" value="probable E3 ubiquitin-protein ligase MID2"/>
    <property type="match status" value="1"/>
</dbReference>
<dbReference type="OrthoDB" id="5351233at2759"/>
<keyword evidence="7" id="KW-0479">Metal-binding</keyword>
<evidence type="ECO:0000259" key="18">
    <source>
        <dbReference type="PROSITE" id="PS51262"/>
    </source>
</evidence>
<dbReference type="KEGG" id="xtr:100485287"/>
<keyword evidence="10 14" id="KW-0175">Coiled coil</keyword>
<dbReference type="Ensembl" id="ENSXETT00000107558">
    <property type="protein sequence ID" value="ENSXETP00000113495"/>
    <property type="gene ID" value="ENSXETG00000020286"/>
</dbReference>
<comment type="subcellular location">
    <subcellularLocation>
        <location evidence="3">Cytoplasm</location>
    </subcellularLocation>
    <subcellularLocation>
        <location evidence="2">Nucleus</location>
    </subcellularLocation>
</comment>
<evidence type="ECO:0000256" key="1">
    <source>
        <dbReference type="ARBA" id="ARBA00000900"/>
    </source>
</evidence>
<dbReference type="Gene3D" id="3.30.40.10">
    <property type="entry name" value="Zinc/RING finger domain, C3HC4 (zinc finger)"/>
    <property type="match status" value="1"/>
</dbReference>
<dbReference type="RefSeq" id="XP_004915232.2">
    <property type="nucleotide sequence ID" value="XM_004915175.4"/>
</dbReference>
<feature type="compositionally biased region" description="Polar residues" evidence="15">
    <location>
        <begin position="496"/>
        <end position="514"/>
    </location>
</feature>